<evidence type="ECO:0000256" key="1">
    <source>
        <dbReference type="SAM" id="MobiDB-lite"/>
    </source>
</evidence>
<organism evidence="2 3">
    <name type="scientific">Saccharothrix tamanrassetensis</name>
    <dbReference type="NCBI Taxonomy" id="1051531"/>
    <lineage>
        <taxon>Bacteria</taxon>
        <taxon>Bacillati</taxon>
        <taxon>Actinomycetota</taxon>
        <taxon>Actinomycetes</taxon>
        <taxon>Pseudonocardiales</taxon>
        <taxon>Pseudonocardiaceae</taxon>
        <taxon>Saccharothrix</taxon>
    </lineage>
</organism>
<accession>A0A841CNF1</accession>
<feature type="region of interest" description="Disordered" evidence="1">
    <location>
        <begin position="1"/>
        <end position="29"/>
    </location>
</feature>
<proteinExistence type="predicted"/>
<dbReference type="Proteomes" id="UP000547510">
    <property type="component" value="Unassembled WGS sequence"/>
</dbReference>
<dbReference type="EMBL" id="JACHJN010000007">
    <property type="protein sequence ID" value="MBB5957894.1"/>
    <property type="molecule type" value="Genomic_DNA"/>
</dbReference>
<reference evidence="2 3" key="1">
    <citation type="submission" date="2020-08" db="EMBL/GenBank/DDBJ databases">
        <title>Genomic Encyclopedia of Type Strains, Phase III (KMG-III): the genomes of soil and plant-associated and newly described type strains.</title>
        <authorList>
            <person name="Whitman W."/>
        </authorList>
    </citation>
    <scope>NUCLEOTIDE SEQUENCE [LARGE SCALE GENOMIC DNA]</scope>
    <source>
        <strain evidence="2 3">CECT 8640</strain>
    </source>
</reference>
<evidence type="ECO:0000313" key="2">
    <source>
        <dbReference type="EMBL" id="MBB5957894.1"/>
    </source>
</evidence>
<comment type="caution">
    <text evidence="2">The sequence shown here is derived from an EMBL/GenBank/DDBJ whole genome shotgun (WGS) entry which is preliminary data.</text>
</comment>
<evidence type="ECO:0000313" key="3">
    <source>
        <dbReference type="Proteomes" id="UP000547510"/>
    </source>
</evidence>
<protein>
    <submittedName>
        <fullName evidence="2">Uncharacterized protein</fullName>
    </submittedName>
</protein>
<gene>
    <name evidence="2" type="ORF">FHS29_004502</name>
</gene>
<keyword evidence="3" id="KW-1185">Reference proteome</keyword>
<name>A0A841CNF1_9PSEU</name>
<sequence>MDDTAAAGIVAVPGRPGAGTRTVKGRTQR</sequence>
<dbReference type="AlphaFoldDB" id="A0A841CNF1"/>